<keyword evidence="1" id="KW-0678">Repressor</keyword>
<dbReference type="SUPFAM" id="SSF46955">
    <property type="entry name" value="Putative DNA-binding domain"/>
    <property type="match status" value="1"/>
</dbReference>
<evidence type="ECO:0000259" key="5">
    <source>
        <dbReference type="PROSITE" id="PS50937"/>
    </source>
</evidence>
<evidence type="ECO:0000313" key="6">
    <source>
        <dbReference type="EMBL" id="KTR08624.1"/>
    </source>
</evidence>
<organism evidence="6 7">
    <name type="scientific">Curtobacterium luteum</name>
    <dbReference type="NCBI Taxonomy" id="33881"/>
    <lineage>
        <taxon>Bacteria</taxon>
        <taxon>Bacillati</taxon>
        <taxon>Actinomycetota</taxon>
        <taxon>Actinomycetes</taxon>
        <taxon>Micrococcales</taxon>
        <taxon>Microbacteriaceae</taxon>
        <taxon>Curtobacterium</taxon>
    </lineage>
</organism>
<dbReference type="Pfam" id="PF07739">
    <property type="entry name" value="TipAS"/>
    <property type="match status" value="1"/>
</dbReference>
<evidence type="ECO:0000256" key="3">
    <source>
        <dbReference type="ARBA" id="ARBA00023125"/>
    </source>
</evidence>
<dbReference type="AlphaFoldDB" id="A0A175S056"/>
<dbReference type="Gene3D" id="1.10.490.50">
    <property type="entry name" value="Antibiotic binding domain of TipA-like multidrug resistance regulators"/>
    <property type="match status" value="1"/>
</dbReference>
<dbReference type="CDD" id="cd01106">
    <property type="entry name" value="HTH_TipAL-Mta"/>
    <property type="match status" value="1"/>
</dbReference>
<proteinExistence type="predicted"/>
<dbReference type="PATRIC" id="fig|33881.3.peg.1405"/>
<dbReference type="OrthoDB" id="9809391at2"/>
<dbReference type="EMBL" id="LDQC01000029">
    <property type="protein sequence ID" value="KTR08624.1"/>
    <property type="molecule type" value="Genomic_DNA"/>
</dbReference>
<dbReference type="GO" id="GO:0003700">
    <property type="term" value="F:DNA-binding transcription factor activity"/>
    <property type="evidence" value="ECO:0007669"/>
    <property type="project" value="InterPro"/>
</dbReference>
<dbReference type="STRING" id="33881.NS184_05645"/>
<reference evidence="6 7" key="1">
    <citation type="journal article" date="2016" name="Front. Microbiol.">
        <title>Genomic Resource of Rice Seed Associated Bacteria.</title>
        <authorList>
            <person name="Midha S."/>
            <person name="Bansal K."/>
            <person name="Sharma S."/>
            <person name="Kumar N."/>
            <person name="Patil P.P."/>
            <person name="Chaudhry V."/>
            <person name="Patil P.B."/>
        </authorList>
    </citation>
    <scope>NUCLEOTIDE SEQUENCE [LARGE SCALE GENOMIC DNA]</scope>
    <source>
        <strain evidence="6 7">NS184</strain>
    </source>
</reference>
<evidence type="ECO:0000256" key="4">
    <source>
        <dbReference type="ARBA" id="ARBA00023163"/>
    </source>
</evidence>
<accession>A0A175S056</accession>
<feature type="domain" description="HTH merR-type" evidence="5">
    <location>
        <begin position="21"/>
        <end position="84"/>
    </location>
</feature>
<keyword evidence="4" id="KW-0804">Transcription</keyword>
<dbReference type="SUPFAM" id="SSF89082">
    <property type="entry name" value="Antibiotic binding domain of TipA-like multidrug resistance regulators"/>
    <property type="match status" value="1"/>
</dbReference>
<dbReference type="Pfam" id="PF13411">
    <property type="entry name" value="MerR_1"/>
    <property type="match status" value="1"/>
</dbReference>
<dbReference type="RefSeq" id="WP_058725162.1">
    <property type="nucleotide sequence ID" value="NZ_LDQC01000029.1"/>
</dbReference>
<dbReference type="SMART" id="SM00422">
    <property type="entry name" value="HTH_MERR"/>
    <property type="match status" value="1"/>
</dbReference>
<protein>
    <recommendedName>
        <fullName evidence="5">HTH merR-type domain-containing protein</fullName>
    </recommendedName>
</protein>
<dbReference type="InterPro" id="IPR012925">
    <property type="entry name" value="TipAS_dom"/>
</dbReference>
<sequence>MSDRTGSADAAAKAPHSIVDVARSAGVSSRTLRHYDAIGLLPATALGEGGLRRYDDRALVRLQRILLLRGLGLGLPEVARVLDGEQDDVTALRAHVGWLEQERDRLARQLAAVRTTITRIERGDDMTAHDTFDGFDQTRFKQEVEERWGADAWQRGQEWWSSQDTAAKGAFQAEQRAIAHDAAALAASGDGPTSAAGLALARRQLAWLGQAPGPGVTADRFRTLADMYVHDERFTQAYEWAGVGASAALRDAMHALADAGEV</sequence>
<name>A0A175S056_9MICO</name>
<dbReference type="PANTHER" id="PTHR30204">
    <property type="entry name" value="REDOX-CYCLING DRUG-SENSING TRANSCRIPTIONAL ACTIVATOR SOXR"/>
    <property type="match status" value="1"/>
</dbReference>
<dbReference type="Gene3D" id="1.10.1660.10">
    <property type="match status" value="1"/>
</dbReference>
<dbReference type="InterPro" id="IPR009061">
    <property type="entry name" value="DNA-bd_dom_put_sf"/>
</dbReference>
<evidence type="ECO:0000256" key="1">
    <source>
        <dbReference type="ARBA" id="ARBA00022491"/>
    </source>
</evidence>
<comment type="caution">
    <text evidence="6">The sequence shown here is derived from an EMBL/GenBank/DDBJ whole genome shotgun (WGS) entry which is preliminary data.</text>
</comment>
<dbReference type="InterPro" id="IPR047057">
    <property type="entry name" value="MerR_fam"/>
</dbReference>
<dbReference type="InterPro" id="IPR000551">
    <property type="entry name" value="MerR-type_HTH_dom"/>
</dbReference>
<evidence type="ECO:0000256" key="2">
    <source>
        <dbReference type="ARBA" id="ARBA00023015"/>
    </source>
</evidence>
<dbReference type="PRINTS" id="PR00040">
    <property type="entry name" value="HTHMERR"/>
</dbReference>
<evidence type="ECO:0000313" key="7">
    <source>
        <dbReference type="Proteomes" id="UP000078252"/>
    </source>
</evidence>
<keyword evidence="2" id="KW-0805">Transcription regulation</keyword>
<dbReference type="PROSITE" id="PS50937">
    <property type="entry name" value="HTH_MERR_2"/>
    <property type="match status" value="1"/>
</dbReference>
<gene>
    <name evidence="6" type="ORF">NS184_05645</name>
</gene>
<dbReference type="InterPro" id="IPR036244">
    <property type="entry name" value="TipA-like_antibiotic-bd"/>
</dbReference>
<keyword evidence="3" id="KW-0238">DNA-binding</keyword>
<dbReference type="Proteomes" id="UP000078252">
    <property type="component" value="Unassembled WGS sequence"/>
</dbReference>
<dbReference type="GO" id="GO:0003677">
    <property type="term" value="F:DNA binding"/>
    <property type="evidence" value="ECO:0007669"/>
    <property type="project" value="UniProtKB-KW"/>
</dbReference>
<dbReference type="PANTHER" id="PTHR30204:SF69">
    <property type="entry name" value="MERR-FAMILY TRANSCRIPTIONAL REGULATOR"/>
    <property type="match status" value="1"/>
</dbReference>